<dbReference type="Proteomes" id="UP000534783">
    <property type="component" value="Unassembled WGS sequence"/>
</dbReference>
<dbReference type="EMBL" id="VTOW01000001">
    <property type="protein sequence ID" value="NKE69324.1"/>
    <property type="molecule type" value="Genomic_DNA"/>
</dbReference>
<proteinExistence type="predicted"/>
<accession>A0A7X6I9G9</accession>
<keyword evidence="2" id="KW-1185">Reference proteome</keyword>
<organism evidence="1 2">
    <name type="scientific">Candidatus Manganitrophus noduliformans</name>
    <dbReference type="NCBI Taxonomy" id="2606439"/>
    <lineage>
        <taxon>Bacteria</taxon>
        <taxon>Pseudomonadati</taxon>
        <taxon>Nitrospirota</taxon>
        <taxon>Nitrospiria</taxon>
        <taxon>Candidatus Troglogloeales</taxon>
        <taxon>Candidatus Manganitrophaceae</taxon>
        <taxon>Candidatus Manganitrophus</taxon>
    </lineage>
</organism>
<sequence>MSDLYYAIIEFQDSGKYLFRILPYPLSFRANDDFLKEIGFDPEEIKNIYGFLEFVKTSQGEEFEEYIKIYVNGKREAPRIAGNKQRTEQSGAK</sequence>
<evidence type="ECO:0000313" key="1">
    <source>
        <dbReference type="EMBL" id="NKE69324.1"/>
    </source>
</evidence>
<gene>
    <name evidence="1" type="ORF">MNODULE_00970</name>
</gene>
<protein>
    <submittedName>
        <fullName evidence="1">Uncharacterized protein</fullName>
    </submittedName>
</protein>
<dbReference type="AlphaFoldDB" id="A0A7X6I9G9"/>
<name>A0A7X6I9G9_9BACT</name>
<comment type="caution">
    <text evidence="1">The sequence shown here is derived from an EMBL/GenBank/DDBJ whole genome shotgun (WGS) entry which is preliminary data.</text>
</comment>
<evidence type="ECO:0000313" key="2">
    <source>
        <dbReference type="Proteomes" id="UP000534783"/>
    </source>
</evidence>
<dbReference type="RefSeq" id="WP_168057633.1">
    <property type="nucleotide sequence ID" value="NZ_VTOW01000001.1"/>
</dbReference>
<reference evidence="1 2" key="1">
    <citation type="journal article" date="2020" name="Nature">
        <title>Bacterial chemolithoautotrophy via manganese oxidation.</title>
        <authorList>
            <person name="Yu H."/>
            <person name="Leadbetter J.R."/>
        </authorList>
    </citation>
    <scope>NUCLEOTIDE SEQUENCE [LARGE SCALE GENOMIC DNA]</scope>
    <source>
        <strain evidence="1 2">Mn-1</strain>
    </source>
</reference>